<keyword evidence="2" id="KW-1185">Reference proteome</keyword>
<dbReference type="EMBL" id="KZ505854">
    <property type="protein sequence ID" value="PKU44041.1"/>
    <property type="molecule type" value="Genomic_DNA"/>
</dbReference>
<evidence type="ECO:0000313" key="1">
    <source>
        <dbReference type="EMBL" id="PKU44041.1"/>
    </source>
</evidence>
<reference evidence="2" key="1">
    <citation type="submission" date="2017-11" db="EMBL/GenBank/DDBJ databases">
        <authorList>
            <person name="Lima N.C."/>
            <person name="Parody-Merino A.M."/>
            <person name="Battley P.F."/>
            <person name="Fidler A.E."/>
            <person name="Prosdocimi F."/>
        </authorList>
    </citation>
    <scope>NUCLEOTIDE SEQUENCE [LARGE SCALE GENOMIC DNA]</scope>
</reference>
<name>A0A2I0UDC5_LIMLA</name>
<protein>
    <submittedName>
        <fullName evidence="1">Uncharacterized protein</fullName>
    </submittedName>
</protein>
<dbReference type="Proteomes" id="UP000233556">
    <property type="component" value="Unassembled WGS sequence"/>
</dbReference>
<accession>A0A2I0UDC5</accession>
<reference evidence="2" key="2">
    <citation type="submission" date="2017-12" db="EMBL/GenBank/DDBJ databases">
        <title>Genome sequence of the Bar-tailed Godwit (Limosa lapponica baueri).</title>
        <authorList>
            <person name="Lima N.C.B."/>
            <person name="Parody-Merino A.M."/>
            <person name="Battley P.F."/>
            <person name="Fidler A.E."/>
            <person name="Prosdocimi F."/>
        </authorList>
    </citation>
    <scope>NUCLEOTIDE SEQUENCE [LARGE SCALE GENOMIC DNA]</scope>
</reference>
<sequence length="140" mass="15856">MRGNQAIDEEYDSIKNNIEEEEKEVGAGWKGSLRSSSPTINLTDKKPSLNSVTKRYVNPSFKCLQGWCLNYFPGQPIPMLNNTFSVKIFPNIQSGTSGSPFYLRLLPDMPGIQMDIDMLIIIGHQLESYLMKLGHTVMLW</sequence>
<dbReference type="AlphaFoldDB" id="A0A2I0UDC5"/>
<evidence type="ECO:0000313" key="2">
    <source>
        <dbReference type="Proteomes" id="UP000233556"/>
    </source>
</evidence>
<proteinExistence type="predicted"/>
<gene>
    <name evidence="1" type="ORF">llap_5659</name>
</gene>
<organism evidence="1 2">
    <name type="scientific">Limosa lapponica baueri</name>
    <dbReference type="NCBI Taxonomy" id="1758121"/>
    <lineage>
        <taxon>Eukaryota</taxon>
        <taxon>Metazoa</taxon>
        <taxon>Chordata</taxon>
        <taxon>Craniata</taxon>
        <taxon>Vertebrata</taxon>
        <taxon>Euteleostomi</taxon>
        <taxon>Archelosauria</taxon>
        <taxon>Archosauria</taxon>
        <taxon>Dinosauria</taxon>
        <taxon>Saurischia</taxon>
        <taxon>Theropoda</taxon>
        <taxon>Coelurosauria</taxon>
        <taxon>Aves</taxon>
        <taxon>Neognathae</taxon>
        <taxon>Neoaves</taxon>
        <taxon>Charadriiformes</taxon>
        <taxon>Scolopacidae</taxon>
        <taxon>Limosa</taxon>
    </lineage>
</organism>